<dbReference type="PROSITE" id="PS00107">
    <property type="entry name" value="PROTEIN_KINASE_ATP"/>
    <property type="match status" value="1"/>
</dbReference>
<keyword evidence="1" id="KW-0547">Nucleotide-binding</keyword>
<feature type="compositionally biased region" description="Low complexity" evidence="2">
    <location>
        <begin position="48"/>
        <end position="58"/>
    </location>
</feature>
<feature type="compositionally biased region" description="Polar residues" evidence="2">
    <location>
        <begin position="357"/>
        <end position="386"/>
    </location>
</feature>
<evidence type="ECO:0000259" key="3">
    <source>
        <dbReference type="PROSITE" id="PS50011"/>
    </source>
</evidence>
<protein>
    <recommendedName>
        <fullName evidence="3">Protein kinase domain-containing protein</fullName>
    </recommendedName>
</protein>
<feature type="region of interest" description="Disordered" evidence="2">
    <location>
        <begin position="48"/>
        <end position="72"/>
    </location>
</feature>
<dbReference type="InterPro" id="IPR000719">
    <property type="entry name" value="Prot_kinase_dom"/>
</dbReference>
<dbReference type="PROSITE" id="PS50011">
    <property type="entry name" value="PROTEIN_KINASE_DOM"/>
    <property type="match status" value="1"/>
</dbReference>
<evidence type="ECO:0000256" key="1">
    <source>
        <dbReference type="PROSITE-ProRule" id="PRU10141"/>
    </source>
</evidence>
<dbReference type="Pfam" id="PF00069">
    <property type="entry name" value="Pkinase"/>
    <property type="match status" value="1"/>
</dbReference>
<dbReference type="PANTHER" id="PTHR44167">
    <property type="entry name" value="OVARIAN-SPECIFIC SERINE/THREONINE-PROTEIN KINASE LOK-RELATED"/>
    <property type="match status" value="1"/>
</dbReference>
<dbReference type="SMART" id="SM00220">
    <property type="entry name" value="S_TKc"/>
    <property type="match status" value="1"/>
</dbReference>
<feature type="region of interest" description="Disordered" evidence="2">
    <location>
        <begin position="183"/>
        <end position="209"/>
    </location>
</feature>
<gene>
    <name evidence="4" type="ORF">NSCI0253_LOCUS26317</name>
    <name evidence="5" type="ORF">NSCI0253_LOCUS26318</name>
</gene>
<evidence type="ECO:0000313" key="4">
    <source>
        <dbReference type="EMBL" id="CAD8851967.1"/>
    </source>
</evidence>
<dbReference type="InterPro" id="IPR017441">
    <property type="entry name" value="Protein_kinase_ATP_BS"/>
</dbReference>
<dbReference type="AlphaFoldDB" id="A0A6T9B0G7"/>
<dbReference type="GO" id="GO:0005524">
    <property type="term" value="F:ATP binding"/>
    <property type="evidence" value="ECO:0007669"/>
    <property type="project" value="UniProtKB-UniRule"/>
</dbReference>
<name>A0A6T9B0G7_NOCSC</name>
<evidence type="ECO:0000256" key="2">
    <source>
        <dbReference type="SAM" id="MobiDB-lite"/>
    </source>
</evidence>
<reference evidence="4" key="1">
    <citation type="submission" date="2021-01" db="EMBL/GenBank/DDBJ databases">
        <authorList>
            <person name="Corre E."/>
            <person name="Pelletier E."/>
            <person name="Niang G."/>
            <person name="Scheremetjew M."/>
            <person name="Finn R."/>
            <person name="Kale V."/>
            <person name="Holt S."/>
            <person name="Cochrane G."/>
            <person name="Meng A."/>
            <person name="Brown T."/>
            <person name="Cohen L."/>
        </authorList>
    </citation>
    <scope>NUCLEOTIDE SEQUENCE</scope>
</reference>
<dbReference type="SUPFAM" id="SSF56112">
    <property type="entry name" value="Protein kinase-like (PK-like)"/>
    <property type="match status" value="1"/>
</dbReference>
<feature type="domain" description="Protein kinase" evidence="3">
    <location>
        <begin position="443"/>
        <end position="771"/>
    </location>
</feature>
<dbReference type="GO" id="GO:0004672">
    <property type="term" value="F:protein kinase activity"/>
    <property type="evidence" value="ECO:0007669"/>
    <property type="project" value="InterPro"/>
</dbReference>
<sequence>MGETSVGGLRSFASSEKLDFRSVSPLQSTFTRSRHADDGMMCGTAASLAPTTTAPQSPYEKHRSLSLSAPSAPSVSHMNAPVACGLSARVGVPTVSRSIGPAMQWERHSLSAPVAQMMASPRDASTLERASIGVQSREQTPIARRGAHNSQSTSPTRTISVTPVQHQTPTSCRSTLVGVTQPLNSRRSTGTRKAASLACPPGDRRRDEASLTCSSPRLEARIGQTQRHCSPAPRTPHRAHSPHNWQKGFVLNSPSTISRLADLTFSTKANVADECAMPQTQSHFSGLGAVRHESPERRWRAAEMSVGPWFFAKADRNSLSPLRSPQRPMPDRSQPWQFRSQDGRTAKRAGRERVVPAQNSMTSPRIRPSTQTKFGANGLRSSQQCLPGTKHAKQPVTDVSEPTMTTVPPPDQIASVELPPAPKASHCGEPGPDQILLIDGQQFQVTDALGKGSFGVVWGGESSVHGEVAIKSIPCWQRGAVADAEVEGELLRSLSKNASEEVLCRLPALIAQETENLANSWRVWIVMTRMPGEQLSRFIERQGEDMSKVNVGLRGGVVSACGFARELLVQLAPVFEHVAEVAFHRDTTPRNILVDVEGDVPHFSLIDFGLAVDAATWASGEVSASQSSIAGDGRYWPVSSWYAFEYGRDTLSQCVTLNEEYRTRLDIHSLGITVIQVIAALTPCDDQWVDDVVSQKMQQLLWVWMQYWRDATHFWLSIFETFQDQGDFDALKLAYMQAAVHDIIRQDLFALRAAIREARTACDAAAPEEGLQGVASLMDVLLLMISHGEGVDPRVTWRGIRTRLGDQFVGCKPECAINLDSHLSSASTATAATRPVSPTSSVACA</sequence>
<dbReference type="InterPro" id="IPR011009">
    <property type="entry name" value="Kinase-like_dom_sf"/>
</dbReference>
<keyword evidence="1" id="KW-0067">ATP-binding</keyword>
<feature type="compositionally biased region" description="Basic and acidic residues" evidence="2">
    <location>
        <begin position="341"/>
        <end position="354"/>
    </location>
</feature>
<dbReference type="EMBL" id="HBFQ01037264">
    <property type="protein sequence ID" value="CAD8851968.1"/>
    <property type="molecule type" value="Transcribed_RNA"/>
</dbReference>
<dbReference type="PANTHER" id="PTHR44167:SF24">
    <property type="entry name" value="SERINE_THREONINE-PROTEIN KINASE CHK2"/>
    <property type="match status" value="1"/>
</dbReference>
<feature type="compositionally biased region" description="Polar residues" evidence="2">
    <location>
        <begin position="148"/>
        <end position="171"/>
    </location>
</feature>
<feature type="region of interest" description="Disordered" evidence="2">
    <location>
        <begin position="222"/>
        <end position="244"/>
    </location>
</feature>
<proteinExistence type="predicted"/>
<feature type="region of interest" description="Disordered" evidence="2">
    <location>
        <begin position="319"/>
        <end position="411"/>
    </location>
</feature>
<feature type="binding site" evidence="1">
    <location>
        <position position="471"/>
    </location>
    <ligand>
        <name>ATP</name>
        <dbReference type="ChEBI" id="CHEBI:30616"/>
    </ligand>
</feature>
<dbReference type="Gene3D" id="1.10.510.10">
    <property type="entry name" value="Transferase(Phosphotransferase) domain 1"/>
    <property type="match status" value="1"/>
</dbReference>
<feature type="region of interest" description="Disordered" evidence="2">
    <location>
        <begin position="132"/>
        <end position="171"/>
    </location>
</feature>
<dbReference type="EMBL" id="HBFQ01037263">
    <property type="protein sequence ID" value="CAD8851967.1"/>
    <property type="molecule type" value="Transcribed_RNA"/>
</dbReference>
<evidence type="ECO:0000313" key="5">
    <source>
        <dbReference type="EMBL" id="CAD8851968.1"/>
    </source>
</evidence>
<accession>A0A6T9B0G7</accession>
<organism evidence="4">
    <name type="scientific">Noctiluca scintillans</name>
    <name type="common">Sea sparkle</name>
    <name type="synonym">Red tide dinoflagellate</name>
    <dbReference type="NCBI Taxonomy" id="2966"/>
    <lineage>
        <taxon>Eukaryota</taxon>
        <taxon>Sar</taxon>
        <taxon>Alveolata</taxon>
        <taxon>Dinophyceae</taxon>
        <taxon>Noctilucales</taxon>
        <taxon>Noctilucaceae</taxon>
        <taxon>Noctiluca</taxon>
    </lineage>
</organism>